<feature type="compositionally biased region" description="Gly residues" evidence="1">
    <location>
        <begin position="11"/>
        <end position="21"/>
    </location>
</feature>
<feature type="region of interest" description="Disordered" evidence="1">
    <location>
        <begin position="1"/>
        <end position="78"/>
    </location>
</feature>
<name>A0A6J4HQQ2_9PROT</name>
<sequence length="139" mass="15026">GSSTGRRRGGPGHQPGNGGHGRGPRPHPARQGRDRRRPGDGRREQRSRAVAGNAGRHDGRRAPAVHQRVERGRAGGPDRAVLDRARRLRVGGLGRSAVAGGRAERERRRVLPLGHGDAGRPLGRRRGELRPVYRGRGTL</sequence>
<evidence type="ECO:0000313" key="2">
    <source>
        <dbReference type="EMBL" id="CAA9230693.1"/>
    </source>
</evidence>
<feature type="non-terminal residue" evidence="2">
    <location>
        <position position="139"/>
    </location>
</feature>
<accession>A0A6J4HQQ2</accession>
<dbReference type="AlphaFoldDB" id="A0A6J4HQQ2"/>
<feature type="compositionally biased region" description="Basic and acidic residues" evidence="1">
    <location>
        <begin position="37"/>
        <end position="47"/>
    </location>
</feature>
<protein>
    <submittedName>
        <fullName evidence="2">Uncharacterized protein</fullName>
    </submittedName>
</protein>
<proteinExistence type="predicted"/>
<feature type="compositionally biased region" description="Basic residues" evidence="1">
    <location>
        <begin position="1"/>
        <end position="10"/>
    </location>
</feature>
<feature type="compositionally biased region" description="Basic residues" evidence="1">
    <location>
        <begin position="22"/>
        <end position="36"/>
    </location>
</feature>
<evidence type="ECO:0000256" key="1">
    <source>
        <dbReference type="SAM" id="MobiDB-lite"/>
    </source>
</evidence>
<reference evidence="2" key="1">
    <citation type="submission" date="2020-02" db="EMBL/GenBank/DDBJ databases">
        <authorList>
            <person name="Meier V. D."/>
        </authorList>
    </citation>
    <scope>NUCLEOTIDE SEQUENCE</scope>
    <source>
        <strain evidence="2">AVDCRST_MAG08</strain>
    </source>
</reference>
<gene>
    <name evidence="2" type="ORF">AVDCRST_MAG08-1085</name>
</gene>
<organism evidence="2">
    <name type="scientific">uncultured Acetobacteraceae bacterium</name>
    <dbReference type="NCBI Taxonomy" id="169975"/>
    <lineage>
        <taxon>Bacteria</taxon>
        <taxon>Pseudomonadati</taxon>
        <taxon>Pseudomonadota</taxon>
        <taxon>Alphaproteobacteria</taxon>
        <taxon>Acetobacterales</taxon>
        <taxon>Acetobacteraceae</taxon>
        <taxon>environmental samples</taxon>
    </lineage>
</organism>
<feature type="non-terminal residue" evidence="2">
    <location>
        <position position="1"/>
    </location>
</feature>
<feature type="compositionally biased region" description="Basic and acidic residues" evidence="1">
    <location>
        <begin position="55"/>
        <end position="73"/>
    </location>
</feature>
<dbReference type="EMBL" id="CADCTG010000112">
    <property type="protein sequence ID" value="CAA9230693.1"/>
    <property type="molecule type" value="Genomic_DNA"/>
</dbReference>
<feature type="region of interest" description="Disordered" evidence="1">
    <location>
        <begin position="112"/>
        <end position="139"/>
    </location>
</feature>